<keyword evidence="3" id="KW-1185">Reference proteome</keyword>
<gene>
    <name evidence="2" type="ORF">PXEA_LOCUS12813</name>
</gene>
<comment type="caution">
    <text evidence="2">The sequence shown here is derived from an EMBL/GenBank/DDBJ whole genome shotgun (WGS) entry which is preliminary data.</text>
</comment>
<accession>A0A448WSW0</accession>
<evidence type="ECO:0000313" key="3">
    <source>
        <dbReference type="Proteomes" id="UP000784294"/>
    </source>
</evidence>
<name>A0A448WSW0_9PLAT</name>
<feature type="compositionally biased region" description="Polar residues" evidence="1">
    <location>
        <begin position="94"/>
        <end position="105"/>
    </location>
</feature>
<dbReference type="AlphaFoldDB" id="A0A448WSW0"/>
<evidence type="ECO:0000313" key="2">
    <source>
        <dbReference type="EMBL" id="VEL19373.1"/>
    </source>
</evidence>
<feature type="region of interest" description="Disordered" evidence="1">
    <location>
        <begin position="29"/>
        <end position="111"/>
    </location>
</feature>
<dbReference type="Proteomes" id="UP000784294">
    <property type="component" value="Unassembled WGS sequence"/>
</dbReference>
<organism evidence="2 3">
    <name type="scientific">Protopolystoma xenopodis</name>
    <dbReference type="NCBI Taxonomy" id="117903"/>
    <lineage>
        <taxon>Eukaryota</taxon>
        <taxon>Metazoa</taxon>
        <taxon>Spiralia</taxon>
        <taxon>Lophotrochozoa</taxon>
        <taxon>Platyhelminthes</taxon>
        <taxon>Monogenea</taxon>
        <taxon>Polyopisthocotylea</taxon>
        <taxon>Polystomatidea</taxon>
        <taxon>Polystomatidae</taxon>
        <taxon>Protopolystoma</taxon>
    </lineage>
</organism>
<protein>
    <submittedName>
        <fullName evidence="2">Uncharacterized protein</fullName>
    </submittedName>
</protein>
<sequence>MPISFRFTWVSRWAVTSQAQLFYTIEELEPEPVPRVPQSQVPPAASTGQRDPGSSGPEASFNARTLESGGPRRSDLPVFRAPNAPPPAGPLSPQQRIRTSTSPTASEAGGEVKCVGQYVTVAHAKDQVDGEEGNGASTELMTKETWGATDAWCQGVLLLGDDGK</sequence>
<dbReference type="EMBL" id="CAAALY010041335">
    <property type="protein sequence ID" value="VEL19373.1"/>
    <property type="molecule type" value="Genomic_DNA"/>
</dbReference>
<reference evidence="2" key="1">
    <citation type="submission" date="2018-11" db="EMBL/GenBank/DDBJ databases">
        <authorList>
            <consortium name="Pathogen Informatics"/>
        </authorList>
    </citation>
    <scope>NUCLEOTIDE SEQUENCE</scope>
</reference>
<evidence type="ECO:0000256" key="1">
    <source>
        <dbReference type="SAM" id="MobiDB-lite"/>
    </source>
</evidence>
<proteinExistence type="predicted"/>